<evidence type="ECO:0000259" key="1">
    <source>
        <dbReference type="Pfam" id="PF00266"/>
    </source>
</evidence>
<dbReference type="OrthoDB" id="9804366at2"/>
<dbReference type="AlphaFoldDB" id="A0A0L6JQU6"/>
<dbReference type="PATRIC" id="fig|398512.5.peg.3153"/>
<dbReference type="PANTHER" id="PTHR43586:SF4">
    <property type="entry name" value="ISOPENICILLIN N EPIMERASE"/>
    <property type="match status" value="1"/>
</dbReference>
<dbReference type="SUPFAM" id="SSF53383">
    <property type="entry name" value="PLP-dependent transferases"/>
    <property type="match status" value="1"/>
</dbReference>
<dbReference type="eggNOG" id="COG0520">
    <property type="taxonomic scope" value="Bacteria"/>
</dbReference>
<dbReference type="InterPro" id="IPR015422">
    <property type="entry name" value="PyrdxlP-dep_Trfase_small"/>
</dbReference>
<name>A0A0L6JQU6_9FIRM</name>
<dbReference type="EC" id="2.8.1.7" evidence="2"/>
<dbReference type="NCBIfam" id="TIGR01977">
    <property type="entry name" value="am_tr_V_EF2568"/>
    <property type="match status" value="1"/>
</dbReference>
<gene>
    <name evidence="2" type="ORF">Bccel_3003</name>
</gene>
<dbReference type="GO" id="GO:0031071">
    <property type="term" value="F:cysteine desulfurase activity"/>
    <property type="evidence" value="ECO:0007669"/>
    <property type="project" value="UniProtKB-EC"/>
</dbReference>
<dbReference type="Gene3D" id="3.90.1150.10">
    <property type="entry name" value="Aspartate Aminotransferase, domain 1"/>
    <property type="match status" value="1"/>
</dbReference>
<dbReference type="STRING" id="398512.Bccel_3003"/>
<evidence type="ECO:0000313" key="2">
    <source>
        <dbReference type="EMBL" id="KNY27732.1"/>
    </source>
</evidence>
<evidence type="ECO:0000313" key="3">
    <source>
        <dbReference type="Proteomes" id="UP000036923"/>
    </source>
</evidence>
<dbReference type="Pfam" id="PF00266">
    <property type="entry name" value="Aminotran_5"/>
    <property type="match status" value="1"/>
</dbReference>
<dbReference type="PANTHER" id="PTHR43586">
    <property type="entry name" value="CYSTEINE DESULFURASE"/>
    <property type="match status" value="1"/>
</dbReference>
<reference evidence="3" key="1">
    <citation type="submission" date="2015-07" db="EMBL/GenBank/DDBJ databases">
        <title>Near-Complete Genome Sequence of the Cellulolytic Bacterium Bacteroides (Pseudobacteroides) cellulosolvens ATCC 35603.</title>
        <authorList>
            <person name="Dassa B."/>
            <person name="Utturkar S.M."/>
            <person name="Klingeman D.M."/>
            <person name="Hurt R.A."/>
            <person name="Keller M."/>
            <person name="Xu J."/>
            <person name="Reddy Y.H.K."/>
            <person name="Borovok I."/>
            <person name="Grinberg I.R."/>
            <person name="Lamed R."/>
            <person name="Zhivin O."/>
            <person name="Bayer E.A."/>
            <person name="Brown S.D."/>
        </authorList>
    </citation>
    <scope>NUCLEOTIDE SEQUENCE [LARGE SCALE GENOMIC DNA]</scope>
    <source>
        <strain evidence="3">DSM 2933</strain>
    </source>
</reference>
<dbReference type="EMBL" id="LGTC01000001">
    <property type="protein sequence ID" value="KNY27732.1"/>
    <property type="molecule type" value="Genomic_DNA"/>
</dbReference>
<proteinExistence type="predicted"/>
<dbReference type="Gene3D" id="3.40.640.10">
    <property type="entry name" value="Type I PLP-dependent aspartate aminotransferase-like (Major domain)"/>
    <property type="match status" value="1"/>
</dbReference>
<protein>
    <submittedName>
        <fullName evidence="2">Cysteine desulfurase family protein</fullName>
        <ecNumber evidence="2">2.8.1.7</ecNumber>
    </submittedName>
</protein>
<keyword evidence="2" id="KW-0808">Transferase</keyword>
<dbReference type="InterPro" id="IPR015421">
    <property type="entry name" value="PyrdxlP-dep_Trfase_major"/>
</dbReference>
<organism evidence="2 3">
    <name type="scientific">Pseudobacteroides cellulosolvens ATCC 35603 = DSM 2933</name>
    <dbReference type="NCBI Taxonomy" id="398512"/>
    <lineage>
        <taxon>Bacteria</taxon>
        <taxon>Bacillati</taxon>
        <taxon>Bacillota</taxon>
        <taxon>Clostridia</taxon>
        <taxon>Eubacteriales</taxon>
        <taxon>Oscillospiraceae</taxon>
        <taxon>Pseudobacteroides</taxon>
    </lineage>
</organism>
<dbReference type="InterPro" id="IPR000192">
    <property type="entry name" value="Aminotrans_V_dom"/>
</dbReference>
<dbReference type="Proteomes" id="UP000036923">
    <property type="component" value="Unassembled WGS sequence"/>
</dbReference>
<keyword evidence="3" id="KW-1185">Reference proteome</keyword>
<sequence>MNKTVYFDNAATTFPKPEEVYIFMDKFYREYGVNVGRGQHKLAFTASNLIAETRILLQDLFHCPNKKVVFTHTATEALNIILQGLPIGDNYNIYLSPFEHNAVTRVINYLQSIYKLNIHTLMVDKTTFTYDLEKIKYQFAKNKPNIVVVSHASNVCGVVAPIDDICVLSKAYDAINIIDMSQTAGLIDTDLSSDAFDFAVFAGHKTLYGPLGIAGFTCSGKVKPAPLLYGGTGVDSANQSLPETIPERYEVASPNIMAISGLNAALKWIDKVGIKSIFEKEKKNHKRLLEVLRNFDNIRIVSPTNEDTTIGVVSCVFDGYSSDSIGQILTEHDIAVRTGLHCAPSAHQFLGTFPSGTVRFSVSYFNDDSDFEKLQEVLEYIEDNA</sequence>
<dbReference type="RefSeq" id="WP_036944774.1">
    <property type="nucleotide sequence ID" value="NZ_JQKC01000035.1"/>
</dbReference>
<feature type="domain" description="Aminotransferase class V" evidence="1">
    <location>
        <begin position="5"/>
        <end position="374"/>
    </location>
</feature>
<dbReference type="InterPro" id="IPR015424">
    <property type="entry name" value="PyrdxlP-dep_Trfase"/>
</dbReference>
<accession>A0A0L6JQU6</accession>
<comment type="caution">
    <text evidence="2">The sequence shown here is derived from an EMBL/GenBank/DDBJ whole genome shotgun (WGS) entry which is preliminary data.</text>
</comment>
<dbReference type="InterPro" id="IPR010969">
    <property type="entry name" value="Cys_dSase-rel_unknwn_funct"/>
</dbReference>